<organism evidence="2 3">
    <name type="scientific">Molossus molossus</name>
    <name type="common">Pallas' mastiff bat</name>
    <name type="synonym">Vespertilio molossus</name>
    <dbReference type="NCBI Taxonomy" id="27622"/>
    <lineage>
        <taxon>Eukaryota</taxon>
        <taxon>Metazoa</taxon>
        <taxon>Chordata</taxon>
        <taxon>Craniata</taxon>
        <taxon>Vertebrata</taxon>
        <taxon>Euteleostomi</taxon>
        <taxon>Mammalia</taxon>
        <taxon>Eutheria</taxon>
        <taxon>Laurasiatheria</taxon>
        <taxon>Chiroptera</taxon>
        <taxon>Yangochiroptera</taxon>
        <taxon>Molossidae</taxon>
        <taxon>Molossus</taxon>
    </lineage>
</organism>
<keyword evidence="1" id="KW-1133">Transmembrane helix</keyword>
<protein>
    <submittedName>
        <fullName evidence="2">Uncharacterized protein</fullName>
    </submittedName>
</protein>
<dbReference type="InParanoid" id="A0A7J8BJZ3"/>
<name>A0A7J8BJZ3_MOLMO</name>
<feature type="transmembrane region" description="Helical" evidence="1">
    <location>
        <begin position="56"/>
        <end position="74"/>
    </location>
</feature>
<dbReference type="AlphaFoldDB" id="A0A7J8BJZ3"/>
<gene>
    <name evidence="2" type="ORF">HJG59_010223</name>
</gene>
<reference evidence="2 3" key="1">
    <citation type="journal article" date="2020" name="Nature">
        <title>Six reference-quality genomes reveal evolution of bat adaptations.</title>
        <authorList>
            <person name="Jebb D."/>
            <person name="Huang Z."/>
            <person name="Pippel M."/>
            <person name="Hughes G.M."/>
            <person name="Lavrichenko K."/>
            <person name="Devanna P."/>
            <person name="Winkler S."/>
            <person name="Jermiin L.S."/>
            <person name="Skirmuntt E.C."/>
            <person name="Katzourakis A."/>
            <person name="Burkitt-Gray L."/>
            <person name="Ray D.A."/>
            <person name="Sullivan K.A.M."/>
            <person name="Roscito J.G."/>
            <person name="Kirilenko B.M."/>
            <person name="Davalos L.M."/>
            <person name="Corthals A.P."/>
            <person name="Power M.L."/>
            <person name="Jones G."/>
            <person name="Ransome R.D."/>
            <person name="Dechmann D.K.N."/>
            <person name="Locatelli A.G."/>
            <person name="Puechmaille S.J."/>
            <person name="Fedrigo O."/>
            <person name="Jarvis E.D."/>
            <person name="Hiller M."/>
            <person name="Vernes S.C."/>
            <person name="Myers E.W."/>
            <person name="Teeling E.C."/>
        </authorList>
    </citation>
    <scope>NUCLEOTIDE SEQUENCE [LARGE SCALE GENOMIC DNA]</scope>
    <source>
        <strain evidence="2">MMolMol1</strain>
        <tissue evidence="2">Muscle</tissue>
    </source>
</reference>
<sequence>MQIDPGCRSPSACVGSGASCCSGRHFSTSTGKALRLVPVPLLQGNSHSNPLPIKKVRLFVFLSLSCKISLYIWILDLSEIQFANIFFHFVFLNISRSFICIAKNWKLKCLSTGEWGNDDISI</sequence>
<keyword evidence="1" id="KW-0812">Transmembrane</keyword>
<proteinExistence type="predicted"/>
<evidence type="ECO:0000313" key="3">
    <source>
        <dbReference type="Proteomes" id="UP000550707"/>
    </source>
</evidence>
<dbReference type="EMBL" id="JACASF010000027">
    <property type="protein sequence ID" value="KAF6398809.1"/>
    <property type="molecule type" value="Genomic_DNA"/>
</dbReference>
<keyword evidence="3" id="KW-1185">Reference proteome</keyword>
<accession>A0A7J8BJZ3</accession>
<comment type="caution">
    <text evidence="2">The sequence shown here is derived from an EMBL/GenBank/DDBJ whole genome shotgun (WGS) entry which is preliminary data.</text>
</comment>
<evidence type="ECO:0000256" key="1">
    <source>
        <dbReference type="SAM" id="Phobius"/>
    </source>
</evidence>
<dbReference type="Proteomes" id="UP000550707">
    <property type="component" value="Unassembled WGS sequence"/>
</dbReference>
<keyword evidence="1" id="KW-0472">Membrane</keyword>
<evidence type="ECO:0000313" key="2">
    <source>
        <dbReference type="EMBL" id="KAF6398809.1"/>
    </source>
</evidence>
<feature type="transmembrane region" description="Helical" evidence="1">
    <location>
        <begin position="80"/>
        <end position="99"/>
    </location>
</feature>